<evidence type="ECO:0000256" key="2">
    <source>
        <dbReference type="ARBA" id="ARBA00022692"/>
    </source>
</evidence>
<dbReference type="Pfam" id="PF00083">
    <property type="entry name" value="Sugar_tr"/>
    <property type="match status" value="1"/>
</dbReference>
<dbReference type="Proteomes" id="UP000762676">
    <property type="component" value="Unassembled WGS sequence"/>
</dbReference>
<keyword evidence="7" id="KW-1185">Reference proteome</keyword>
<evidence type="ECO:0000313" key="6">
    <source>
        <dbReference type="EMBL" id="GFR97709.1"/>
    </source>
</evidence>
<keyword evidence="3 5" id="KW-1133">Transmembrane helix</keyword>
<dbReference type="PANTHER" id="PTHR24064">
    <property type="entry name" value="SOLUTE CARRIER FAMILY 22 MEMBER"/>
    <property type="match status" value="1"/>
</dbReference>
<proteinExistence type="predicted"/>
<evidence type="ECO:0000256" key="4">
    <source>
        <dbReference type="ARBA" id="ARBA00023136"/>
    </source>
</evidence>
<feature type="transmembrane region" description="Helical" evidence="5">
    <location>
        <begin position="12"/>
        <end position="34"/>
    </location>
</feature>
<name>A0AAV4HJ70_9GAST</name>
<dbReference type="InterPro" id="IPR036259">
    <property type="entry name" value="MFS_trans_sf"/>
</dbReference>
<organism evidence="6 7">
    <name type="scientific">Elysia marginata</name>
    <dbReference type="NCBI Taxonomy" id="1093978"/>
    <lineage>
        <taxon>Eukaryota</taxon>
        <taxon>Metazoa</taxon>
        <taxon>Spiralia</taxon>
        <taxon>Lophotrochozoa</taxon>
        <taxon>Mollusca</taxon>
        <taxon>Gastropoda</taxon>
        <taxon>Heterobranchia</taxon>
        <taxon>Euthyneura</taxon>
        <taxon>Panpulmonata</taxon>
        <taxon>Sacoglossa</taxon>
        <taxon>Placobranchoidea</taxon>
        <taxon>Plakobranchidae</taxon>
        <taxon>Elysia</taxon>
    </lineage>
</organism>
<dbReference type="GO" id="GO:0022857">
    <property type="term" value="F:transmembrane transporter activity"/>
    <property type="evidence" value="ECO:0007669"/>
    <property type="project" value="InterPro"/>
</dbReference>
<gene>
    <name evidence="6" type="ORF">ElyMa_000999700</name>
</gene>
<dbReference type="GO" id="GO:0016020">
    <property type="term" value="C:membrane"/>
    <property type="evidence" value="ECO:0007669"/>
    <property type="project" value="UniProtKB-SubCell"/>
</dbReference>
<dbReference type="AlphaFoldDB" id="A0AAV4HJ70"/>
<keyword evidence="4 5" id="KW-0472">Membrane</keyword>
<dbReference type="Gene3D" id="1.20.1250.20">
    <property type="entry name" value="MFS general substrate transporter like domains"/>
    <property type="match status" value="1"/>
</dbReference>
<dbReference type="SUPFAM" id="SSF103473">
    <property type="entry name" value="MFS general substrate transporter"/>
    <property type="match status" value="1"/>
</dbReference>
<protein>
    <submittedName>
        <fullName evidence="6">Organic cation transporter protein</fullName>
    </submittedName>
</protein>
<dbReference type="EMBL" id="BMAT01002039">
    <property type="protein sequence ID" value="GFR97709.1"/>
    <property type="molecule type" value="Genomic_DNA"/>
</dbReference>
<evidence type="ECO:0000313" key="7">
    <source>
        <dbReference type="Proteomes" id="UP000762676"/>
    </source>
</evidence>
<evidence type="ECO:0000256" key="3">
    <source>
        <dbReference type="ARBA" id="ARBA00022989"/>
    </source>
</evidence>
<sequence length="129" mass="14858">MEIVGPSKRRIAGIVIEMFWCIGLFIETGIAYSLRDWSHFQITISMFNIVIVVIFIVFVPESARWLLQKGRTDEAAKIIQRAAEENGVVLSEKAKNLDEIEIEGEGEKIWHMLTHPVLLVRSLIVFFNW</sequence>
<evidence type="ECO:0000256" key="5">
    <source>
        <dbReference type="SAM" id="Phobius"/>
    </source>
</evidence>
<dbReference type="InterPro" id="IPR005828">
    <property type="entry name" value="MFS_sugar_transport-like"/>
</dbReference>
<keyword evidence="2 5" id="KW-0812">Transmembrane</keyword>
<comment type="caution">
    <text evidence="6">The sequence shown here is derived from an EMBL/GenBank/DDBJ whole genome shotgun (WGS) entry which is preliminary data.</text>
</comment>
<accession>A0AAV4HJ70</accession>
<comment type="subcellular location">
    <subcellularLocation>
        <location evidence="1">Membrane</location>
        <topology evidence="1">Multi-pass membrane protein</topology>
    </subcellularLocation>
</comment>
<reference evidence="6 7" key="1">
    <citation type="journal article" date="2021" name="Elife">
        <title>Chloroplast acquisition without the gene transfer in kleptoplastic sea slugs, Plakobranchus ocellatus.</title>
        <authorList>
            <person name="Maeda T."/>
            <person name="Takahashi S."/>
            <person name="Yoshida T."/>
            <person name="Shimamura S."/>
            <person name="Takaki Y."/>
            <person name="Nagai Y."/>
            <person name="Toyoda A."/>
            <person name="Suzuki Y."/>
            <person name="Arimoto A."/>
            <person name="Ishii H."/>
            <person name="Satoh N."/>
            <person name="Nishiyama T."/>
            <person name="Hasebe M."/>
            <person name="Maruyama T."/>
            <person name="Minagawa J."/>
            <person name="Obokata J."/>
            <person name="Shigenobu S."/>
        </authorList>
    </citation>
    <scope>NUCLEOTIDE SEQUENCE [LARGE SCALE GENOMIC DNA]</scope>
</reference>
<evidence type="ECO:0000256" key="1">
    <source>
        <dbReference type="ARBA" id="ARBA00004141"/>
    </source>
</evidence>
<feature type="transmembrane region" description="Helical" evidence="5">
    <location>
        <begin position="40"/>
        <end position="59"/>
    </location>
</feature>